<sequence>MMASPPQTPLDSLVKGYPKLAGKMGIFPEIAIFRTFAALNARNLLYLQSELTMLENKLLECEVEDSNSGDMKKRNYARDYFWLDNSQNGCEEDSRQYRIVQEIRTKLAEYNHALIQFSIMAKMERPAKGDLKYMRSFLMSNEMGGLIFHGEDMMTWGEHSNPDKCAPDLVALHPRQTEDPFSMWVARNALPGLECTGWARLKKISKIHGVVSVEDSSIFRFTSWTTSIVASLVPIASILVLYTVSSMKARLGIIAAFNLLISFCVATFTNAKRSEVFAVTAAFAAVQVVFVGTDKDFSTALKKPCFP</sequence>
<comment type="caution">
    <text evidence="3">The sequence shown here is derived from an EMBL/GenBank/DDBJ whole genome shotgun (WGS) entry which is preliminary data.</text>
</comment>
<organism evidence="3 4">
    <name type="scientific">Dendryphion nanum</name>
    <dbReference type="NCBI Taxonomy" id="256645"/>
    <lineage>
        <taxon>Eukaryota</taxon>
        <taxon>Fungi</taxon>
        <taxon>Dikarya</taxon>
        <taxon>Ascomycota</taxon>
        <taxon>Pezizomycotina</taxon>
        <taxon>Dothideomycetes</taxon>
        <taxon>Pleosporomycetidae</taxon>
        <taxon>Pleosporales</taxon>
        <taxon>Torulaceae</taxon>
        <taxon>Dendryphion</taxon>
    </lineage>
</organism>
<keyword evidence="1" id="KW-0812">Transmembrane</keyword>
<evidence type="ECO:0000313" key="3">
    <source>
        <dbReference type="EMBL" id="KAH7118967.1"/>
    </source>
</evidence>
<name>A0A9P9IGB6_9PLEO</name>
<reference evidence="3" key="1">
    <citation type="journal article" date="2021" name="Nat. Commun.">
        <title>Genetic determinants of endophytism in the Arabidopsis root mycobiome.</title>
        <authorList>
            <person name="Mesny F."/>
            <person name="Miyauchi S."/>
            <person name="Thiergart T."/>
            <person name="Pickel B."/>
            <person name="Atanasova L."/>
            <person name="Karlsson M."/>
            <person name="Huettel B."/>
            <person name="Barry K.W."/>
            <person name="Haridas S."/>
            <person name="Chen C."/>
            <person name="Bauer D."/>
            <person name="Andreopoulos W."/>
            <person name="Pangilinan J."/>
            <person name="LaButti K."/>
            <person name="Riley R."/>
            <person name="Lipzen A."/>
            <person name="Clum A."/>
            <person name="Drula E."/>
            <person name="Henrissat B."/>
            <person name="Kohler A."/>
            <person name="Grigoriev I.V."/>
            <person name="Martin F.M."/>
            <person name="Hacquard S."/>
        </authorList>
    </citation>
    <scope>NUCLEOTIDE SEQUENCE</scope>
    <source>
        <strain evidence="3">MPI-CAGE-CH-0243</strain>
    </source>
</reference>
<feature type="transmembrane region" description="Helical" evidence="1">
    <location>
        <begin position="276"/>
        <end position="293"/>
    </location>
</feature>
<feature type="domain" description="DUF6594" evidence="2">
    <location>
        <begin position="17"/>
        <end position="288"/>
    </location>
</feature>
<keyword evidence="1" id="KW-1133">Transmembrane helix</keyword>
<accession>A0A9P9IGB6</accession>
<dbReference type="Proteomes" id="UP000700596">
    <property type="component" value="Unassembled WGS sequence"/>
</dbReference>
<dbReference type="PANTHER" id="PTHR34502:SF5">
    <property type="entry name" value="DUF6594 DOMAIN-CONTAINING PROTEIN"/>
    <property type="match status" value="1"/>
</dbReference>
<keyword evidence="1" id="KW-0472">Membrane</keyword>
<dbReference type="OrthoDB" id="5342093at2759"/>
<protein>
    <recommendedName>
        <fullName evidence="2">DUF6594 domain-containing protein</fullName>
    </recommendedName>
</protein>
<dbReference type="InterPro" id="IPR046529">
    <property type="entry name" value="DUF6594"/>
</dbReference>
<feature type="transmembrane region" description="Helical" evidence="1">
    <location>
        <begin position="224"/>
        <end position="244"/>
    </location>
</feature>
<gene>
    <name evidence="3" type="ORF">B0J11DRAFT_81939</name>
</gene>
<dbReference type="Pfam" id="PF20237">
    <property type="entry name" value="DUF6594"/>
    <property type="match status" value="1"/>
</dbReference>
<evidence type="ECO:0000313" key="4">
    <source>
        <dbReference type="Proteomes" id="UP000700596"/>
    </source>
</evidence>
<evidence type="ECO:0000256" key="1">
    <source>
        <dbReference type="SAM" id="Phobius"/>
    </source>
</evidence>
<feature type="transmembrane region" description="Helical" evidence="1">
    <location>
        <begin position="251"/>
        <end position="270"/>
    </location>
</feature>
<dbReference type="PANTHER" id="PTHR34502">
    <property type="entry name" value="DUF6594 DOMAIN-CONTAINING PROTEIN-RELATED"/>
    <property type="match status" value="1"/>
</dbReference>
<dbReference type="AlphaFoldDB" id="A0A9P9IGB6"/>
<keyword evidence="4" id="KW-1185">Reference proteome</keyword>
<evidence type="ECO:0000259" key="2">
    <source>
        <dbReference type="Pfam" id="PF20237"/>
    </source>
</evidence>
<proteinExistence type="predicted"/>
<dbReference type="EMBL" id="JAGMWT010000012">
    <property type="protein sequence ID" value="KAH7118967.1"/>
    <property type="molecule type" value="Genomic_DNA"/>
</dbReference>